<name>A0A915Q7S4_9BILA</name>
<organism evidence="1 2">
    <name type="scientific">Setaria digitata</name>
    <dbReference type="NCBI Taxonomy" id="48799"/>
    <lineage>
        <taxon>Eukaryota</taxon>
        <taxon>Metazoa</taxon>
        <taxon>Ecdysozoa</taxon>
        <taxon>Nematoda</taxon>
        <taxon>Chromadorea</taxon>
        <taxon>Rhabditida</taxon>
        <taxon>Spirurina</taxon>
        <taxon>Spiruromorpha</taxon>
        <taxon>Filarioidea</taxon>
        <taxon>Setariidae</taxon>
        <taxon>Setaria</taxon>
    </lineage>
</organism>
<keyword evidence="1" id="KW-1185">Reference proteome</keyword>
<dbReference type="WBParaSite" id="sdigi.contig89.g4042.t1">
    <property type="protein sequence ID" value="sdigi.contig89.g4042.t1"/>
    <property type="gene ID" value="sdigi.contig89.g4042"/>
</dbReference>
<dbReference type="Proteomes" id="UP000887581">
    <property type="component" value="Unplaced"/>
</dbReference>
<reference evidence="2" key="1">
    <citation type="submission" date="2022-11" db="UniProtKB">
        <authorList>
            <consortium name="WormBaseParasite"/>
        </authorList>
    </citation>
    <scope>IDENTIFICATION</scope>
</reference>
<evidence type="ECO:0000313" key="1">
    <source>
        <dbReference type="Proteomes" id="UP000887581"/>
    </source>
</evidence>
<proteinExistence type="predicted"/>
<dbReference type="AlphaFoldDB" id="A0A915Q7S4"/>
<evidence type="ECO:0000313" key="2">
    <source>
        <dbReference type="WBParaSite" id="sdigi.contig89.g4042.t1"/>
    </source>
</evidence>
<sequence>MPSYTSLMIHLSHWQLRLIVRIELEIDAVVRKLFEHWQQIEKALNSLNFMIAELESPKTTSSCHRNFQHLLLYVMMEIEKWWDMQNLHHTSVTAFIKPNIDMEKAISRCKQSLQAVVNKLPKNS</sequence>
<accession>A0A915Q7S4</accession>
<protein>
    <submittedName>
        <fullName evidence="2">Uncharacterized protein</fullName>
    </submittedName>
</protein>